<comment type="caution">
    <text evidence="2">The sequence shown here is derived from an EMBL/GenBank/DDBJ whole genome shotgun (WGS) entry which is preliminary data.</text>
</comment>
<dbReference type="Proteomes" id="UP000808914">
    <property type="component" value="Unassembled WGS sequence"/>
</dbReference>
<name>A0ABS2PXH2_9BACL</name>
<proteinExistence type="predicted"/>
<gene>
    <name evidence="2" type="ORF">JOD45_000934</name>
</gene>
<keyword evidence="1" id="KW-0812">Transmembrane</keyword>
<keyword evidence="1" id="KW-1133">Transmembrane helix</keyword>
<dbReference type="RefSeq" id="WP_205002686.1">
    <property type="nucleotide sequence ID" value="NZ_JAFBER010000004.1"/>
</dbReference>
<accession>A0ABS2PXH2</accession>
<keyword evidence="1" id="KW-0472">Membrane</keyword>
<dbReference type="EMBL" id="JAFBER010000004">
    <property type="protein sequence ID" value="MBM7644727.1"/>
    <property type="molecule type" value="Genomic_DNA"/>
</dbReference>
<evidence type="ECO:0000313" key="2">
    <source>
        <dbReference type="EMBL" id="MBM7644727.1"/>
    </source>
</evidence>
<evidence type="ECO:0000313" key="3">
    <source>
        <dbReference type="Proteomes" id="UP000808914"/>
    </source>
</evidence>
<organism evidence="2 3">
    <name type="scientific">Scopulibacillus daqui</name>
    <dbReference type="NCBI Taxonomy" id="1469162"/>
    <lineage>
        <taxon>Bacteria</taxon>
        <taxon>Bacillati</taxon>
        <taxon>Bacillota</taxon>
        <taxon>Bacilli</taxon>
        <taxon>Bacillales</taxon>
        <taxon>Sporolactobacillaceae</taxon>
        <taxon>Scopulibacillus</taxon>
    </lineage>
</organism>
<evidence type="ECO:0000256" key="1">
    <source>
        <dbReference type="SAM" id="Phobius"/>
    </source>
</evidence>
<evidence type="ECO:0008006" key="4">
    <source>
        <dbReference type="Google" id="ProtNLM"/>
    </source>
</evidence>
<protein>
    <recommendedName>
        <fullName evidence="4">Membrane protein YszA</fullName>
    </recommendedName>
</protein>
<sequence length="60" mass="7250">MFNRFNMPPWLRRIRDGFEVLVLPLVCFQLLRTIFFPSAVDVIILILLISFYVCFLKDWI</sequence>
<keyword evidence="3" id="KW-1185">Reference proteome</keyword>
<feature type="transmembrane region" description="Helical" evidence="1">
    <location>
        <begin position="34"/>
        <end position="55"/>
    </location>
</feature>
<reference evidence="2 3" key="1">
    <citation type="submission" date="2021-01" db="EMBL/GenBank/DDBJ databases">
        <title>Genomic Encyclopedia of Type Strains, Phase IV (KMG-IV): sequencing the most valuable type-strain genomes for metagenomic binning, comparative biology and taxonomic classification.</title>
        <authorList>
            <person name="Goeker M."/>
        </authorList>
    </citation>
    <scope>NUCLEOTIDE SEQUENCE [LARGE SCALE GENOMIC DNA]</scope>
    <source>
        <strain evidence="2 3">DSM 28236</strain>
    </source>
</reference>